<reference evidence="1 2" key="1">
    <citation type="submission" date="2020-10" db="EMBL/GenBank/DDBJ databases">
        <title>Connecting structure to function with the recovery of over 1000 high-quality activated sludge metagenome-assembled genomes encoding full-length rRNA genes using long-read sequencing.</title>
        <authorList>
            <person name="Singleton C.M."/>
            <person name="Petriglieri F."/>
            <person name="Kristensen J.M."/>
            <person name="Kirkegaard R.H."/>
            <person name="Michaelsen T.Y."/>
            <person name="Andersen M.H."/>
            <person name="Karst S.M."/>
            <person name="Dueholm M.S."/>
            <person name="Nielsen P.H."/>
            <person name="Albertsen M."/>
        </authorList>
    </citation>
    <scope>NUCLEOTIDE SEQUENCE [LARGE SCALE GENOMIC DNA]</scope>
    <source>
        <strain evidence="1">Ribe_18-Q3-R11-54_BAT3C.373</strain>
    </source>
</reference>
<evidence type="ECO:0000313" key="2">
    <source>
        <dbReference type="Proteomes" id="UP000808349"/>
    </source>
</evidence>
<proteinExistence type="predicted"/>
<evidence type="ECO:0000313" key="1">
    <source>
        <dbReference type="EMBL" id="MBK9719097.1"/>
    </source>
</evidence>
<dbReference type="EMBL" id="JADKFW010000015">
    <property type="protein sequence ID" value="MBK9719097.1"/>
    <property type="molecule type" value="Genomic_DNA"/>
</dbReference>
<dbReference type="Proteomes" id="UP000808349">
    <property type="component" value="Unassembled WGS sequence"/>
</dbReference>
<dbReference type="AlphaFoldDB" id="A0A9D7XIT7"/>
<protein>
    <submittedName>
        <fullName evidence="1">Uncharacterized protein</fullName>
    </submittedName>
</protein>
<accession>A0A9D7XIT7</accession>
<name>A0A9D7XIT7_9BACT</name>
<organism evidence="1 2">
    <name type="scientific">Candidatus Defluviibacterium haderslevense</name>
    <dbReference type="NCBI Taxonomy" id="2981993"/>
    <lineage>
        <taxon>Bacteria</taxon>
        <taxon>Pseudomonadati</taxon>
        <taxon>Bacteroidota</taxon>
        <taxon>Saprospiria</taxon>
        <taxon>Saprospirales</taxon>
        <taxon>Saprospiraceae</taxon>
        <taxon>Candidatus Defluviibacterium</taxon>
    </lineage>
</organism>
<sequence>MLSKPIIESIKLLLIYFTLIGNSISAQTYISPVLGYDFQKVISIEPFRVQFDKDGYSHKNPFIGLKLEQKLFKSIRFNYMGKFANNKIQGYKNGCFFYQDLIFRYYYFDHSFGVGYLWRNRAYINIARSYSFVLNMKIIDIENGFDEESTPKRINEKGLKISTGLKYRKI</sequence>
<comment type="caution">
    <text evidence="1">The sequence shown here is derived from an EMBL/GenBank/DDBJ whole genome shotgun (WGS) entry which is preliminary data.</text>
</comment>
<gene>
    <name evidence="1" type="ORF">IPO85_16585</name>
</gene>